<dbReference type="EMBL" id="CP004372">
    <property type="protein sequence ID" value="AHM05338.1"/>
    <property type="molecule type" value="Genomic_DNA"/>
</dbReference>
<dbReference type="PATRIC" id="fig|1294273.3.peg.3026"/>
<evidence type="ECO:0000313" key="2">
    <source>
        <dbReference type="EMBL" id="AHM05338.1"/>
    </source>
</evidence>
<dbReference type="SUPFAM" id="SSF53335">
    <property type="entry name" value="S-adenosyl-L-methionine-dependent methyltransferases"/>
    <property type="match status" value="1"/>
</dbReference>
<dbReference type="Gene3D" id="3.40.50.150">
    <property type="entry name" value="Vaccinia Virus protein VP39"/>
    <property type="match status" value="1"/>
</dbReference>
<dbReference type="CDD" id="cd02440">
    <property type="entry name" value="AdoMet_MTases"/>
    <property type="match status" value="1"/>
</dbReference>
<sequence>MGAFDAENFFILHADLPREGPGETADVAWAAEVAGLEPAARICDAASGPGGDIGALLRAAPEGHVTAIDRHAPFIEAARARWGQHDRVTLRVGDYLDLPDRYDLIWCAGAVYFAGIETALTTWRGALTKGGVIAFSEPCLFSDSPSQGAVDFWQGHAPLTDARGIAARVTASGFETLATRRITDIGWESYFRPLLDRVATLRQGADPRLTAVLDEAETEARAWWAHRRETGYLLCVVRPA</sequence>
<organism evidence="2 3">
    <name type="scientific">Roseicyclus elongatus DSM 19469</name>
    <dbReference type="NCBI Taxonomy" id="1294273"/>
    <lineage>
        <taxon>Bacteria</taxon>
        <taxon>Pseudomonadati</taxon>
        <taxon>Pseudomonadota</taxon>
        <taxon>Alphaproteobacteria</taxon>
        <taxon>Rhodobacterales</taxon>
        <taxon>Roseobacteraceae</taxon>
        <taxon>Roseicyclus</taxon>
    </lineage>
</organism>
<protein>
    <submittedName>
        <fullName evidence="2">Methyltransferase type 12</fullName>
    </submittedName>
</protein>
<dbReference type="RefSeq" id="WP_025313010.1">
    <property type="nucleotide sequence ID" value="NZ_CP004372.1"/>
</dbReference>
<dbReference type="InterPro" id="IPR029063">
    <property type="entry name" value="SAM-dependent_MTases_sf"/>
</dbReference>
<accession>W8RVM5</accession>
<evidence type="ECO:0000259" key="1">
    <source>
        <dbReference type="Pfam" id="PF13649"/>
    </source>
</evidence>
<name>W8RVM5_9RHOB</name>
<proteinExistence type="predicted"/>
<gene>
    <name evidence="2" type="ORF">roselon_03065</name>
</gene>
<keyword evidence="2" id="KW-0808">Transferase</keyword>
<keyword evidence="2" id="KW-0489">Methyltransferase</keyword>
<dbReference type="Pfam" id="PF13649">
    <property type="entry name" value="Methyltransf_25"/>
    <property type="match status" value="1"/>
</dbReference>
<dbReference type="Proteomes" id="UP000019593">
    <property type="component" value="Chromosome"/>
</dbReference>
<dbReference type="KEGG" id="red:roselon_03065"/>
<dbReference type="GO" id="GO:0032259">
    <property type="term" value="P:methylation"/>
    <property type="evidence" value="ECO:0007669"/>
    <property type="project" value="UniProtKB-KW"/>
</dbReference>
<dbReference type="GO" id="GO:0008168">
    <property type="term" value="F:methyltransferase activity"/>
    <property type="evidence" value="ECO:0007669"/>
    <property type="project" value="UniProtKB-KW"/>
</dbReference>
<dbReference type="OrthoDB" id="9808480at2"/>
<keyword evidence="3" id="KW-1185">Reference proteome</keyword>
<feature type="domain" description="Methyltransferase" evidence="1">
    <location>
        <begin position="42"/>
        <end position="131"/>
    </location>
</feature>
<dbReference type="STRING" id="1294273.roselon_03065"/>
<dbReference type="InterPro" id="IPR041698">
    <property type="entry name" value="Methyltransf_25"/>
</dbReference>
<dbReference type="AlphaFoldDB" id="W8RVM5"/>
<dbReference type="eggNOG" id="COG2519">
    <property type="taxonomic scope" value="Bacteria"/>
</dbReference>
<evidence type="ECO:0000313" key="3">
    <source>
        <dbReference type="Proteomes" id="UP000019593"/>
    </source>
</evidence>
<dbReference type="HOGENOM" id="CLU_073559_0_0_5"/>
<reference evidence="2 3" key="1">
    <citation type="submission" date="2013-03" db="EMBL/GenBank/DDBJ databases">
        <authorList>
            <person name="Fiebig A."/>
            <person name="Goeker M."/>
            <person name="Klenk H.-P.P."/>
        </authorList>
    </citation>
    <scope>NUCLEOTIDE SEQUENCE [LARGE SCALE GENOMIC DNA]</scope>
    <source>
        <strain evidence="3">DSM 19469</strain>
    </source>
</reference>